<name>A0AAJ6DC84_9MICC</name>
<dbReference type="InterPro" id="IPR050272">
    <property type="entry name" value="Isochorismatase-like_hydrls"/>
</dbReference>
<feature type="domain" description="Isochorismatase-like" evidence="2">
    <location>
        <begin position="11"/>
        <end position="177"/>
    </location>
</feature>
<dbReference type="AlphaFoldDB" id="A0AAJ6DC84"/>
<keyword evidence="1 3" id="KW-0378">Hydrolase</keyword>
<gene>
    <name evidence="3" type="ORF">QDX21_13140</name>
</gene>
<dbReference type="EMBL" id="CP122566">
    <property type="protein sequence ID" value="WGH93209.1"/>
    <property type="molecule type" value="Genomic_DNA"/>
</dbReference>
<dbReference type="GO" id="GO:0016787">
    <property type="term" value="F:hydrolase activity"/>
    <property type="evidence" value="ECO:0007669"/>
    <property type="project" value="UniProtKB-KW"/>
</dbReference>
<sequence length="190" mass="21168">MNAVLGPHPVLALIDFQRVFHDPELGWGCPGYLEAEAHAEQIAQAIRARGLSVIRTRFVRDPHETGSWRAYYDRWNQFRLDPEDPIWDLTSPSDDTVVDRPTFGKWTEGLERHVDRDSALVVCGVATDCCVLSTVFSAIDAGQRVVVVEDACAGATPELHREAIRLIELQSPHVTTVSTSEVLRLLSADH</sequence>
<dbReference type="CDD" id="cd00431">
    <property type="entry name" value="cysteine_hydrolases"/>
    <property type="match status" value="1"/>
</dbReference>
<dbReference type="InterPro" id="IPR036380">
    <property type="entry name" value="Isochorismatase-like_sf"/>
</dbReference>
<evidence type="ECO:0000313" key="3">
    <source>
        <dbReference type="EMBL" id="WGH93209.1"/>
    </source>
</evidence>
<dbReference type="Gene3D" id="3.40.50.850">
    <property type="entry name" value="Isochorismatase-like"/>
    <property type="match status" value="1"/>
</dbReference>
<dbReference type="PANTHER" id="PTHR43540">
    <property type="entry name" value="PEROXYUREIDOACRYLATE/UREIDOACRYLATE AMIDOHYDROLASE-RELATED"/>
    <property type="match status" value="1"/>
</dbReference>
<dbReference type="GeneID" id="83696793"/>
<dbReference type="Proteomes" id="UP001224674">
    <property type="component" value="Chromosome"/>
</dbReference>
<evidence type="ECO:0000259" key="2">
    <source>
        <dbReference type="Pfam" id="PF00857"/>
    </source>
</evidence>
<dbReference type="SUPFAM" id="SSF52499">
    <property type="entry name" value="Isochorismatase-like hydrolases"/>
    <property type="match status" value="1"/>
</dbReference>
<evidence type="ECO:0000256" key="1">
    <source>
        <dbReference type="ARBA" id="ARBA00022801"/>
    </source>
</evidence>
<accession>A0AAJ6DC84</accession>
<dbReference type="Pfam" id="PF00857">
    <property type="entry name" value="Isochorismatase"/>
    <property type="match status" value="1"/>
</dbReference>
<reference evidence="3 4" key="1">
    <citation type="submission" date="2023-03" db="EMBL/GenBank/DDBJ databases">
        <title>Complete genome sequences of several Auritidibacter ignavus strains isolated from ear infections.</title>
        <authorList>
            <person name="Baehr T."/>
            <person name="Baumhoegger A.M."/>
        </authorList>
    </citation>
    <scope>NUCLEOTIDE SEQUENCE [LARGE SCALE GENOMIC DNA]</scope>
    <source>
        <strain evidence="3 4">BABAE-6</strain>
    </source>
</reference>
<keyword evidence="4" id="KW-1185">Reference proteome</keyword>
<protein>
    <submittedName>
        <fullName evidence="3">Cysteine hydrolase</fullName>
    </submittedName>
</protein>
<dbReference type="InterPro" id="IPR000868">
    <property type="entry name" value="Isochorismatase-like_dom"/>
</dbReference>
<dbReference type="PANTHER" id="PTHR43540:SF1">
    <property type="entry name" value="ISOCHORISMATASE HYDROLASE"/>
    <property type="match status" value="1"/>
</dbReference>
<dbReference type="RefSeq" id="WP_110123219.1">
    <property type="nucleotide sequence ID" value="NZ_CP122563.1"/>
</dbReference>
<evidence type="ECO:0000313" key="4">
    <source>
        <dbReference type="Proteomes" id="UP001224674"/>
    </source>
</evidence>
<organism evidence="3 4">
    <name type="scientific">Auritidibacter ignavus</name>
    <dbReference type="NCBI Taxonomy" id="678932"/>
    <lineage>
        <taxon>Bacteria</taxon>
        <taxon>Bacillati</taxon>
        <taxon>Actinomycetota</taxon>
        <taxon>Actinomycetes</taxon>
        <taxon>Micrococcales</taxon>
        <taxon>Micrococcaceae</taxon>
        <taxon>Auritidibacter</taxon>
    </lineage>
</organism>
<proteinExistence type="predicted"/>